<keyword evidence="7 15" id="KW-0349">Heme</keyword>
<dbReference type="PROSITE" id="PS51007">
    <property type="entry name" value="CYTC"/>
    <property type="match status" value="1"/>
</dbReference>
<evidence type="ECO:0000256" key="14">
    <source>
        <dbReference type="ARBA" id="ARBA00023136"/>
    </source>
</evidence>
<comment type="function">
    <text evidence="1">May be involved in electron transfer from bc1 complex to aa3.</text>
</comment>
<keyword evidence="12 16" id="KW-1133">Transmembrane helix</keyword>
<evidence type="ECO:0000256" key="11">
    <source>
        <dbReference type="ARBA" id="ARBA00022982"/>
    </source>
</evidence>
<dbReference type="GO" id="GO:0005886">
    <property type="term" value="C:plasma membrane"/>
    <property type="evidence" value="ECO:0007669"/>
    <property type="project" value="UniProtKB-SubCell"/>
</dbReference>
<dbReference type="SUPFAM" id="SSF46626">
    <property type="entry name" value="Cytochrome c"/>
    <property type="match status" value="1"/>
</dbReference>
<evidence type="ECO:0000256" key="3">
    <source>
        <dbReference type="ARBA" id="ARBA00006488"/>
    </source>
</evidence>
<evidence type="ECO:0000256" key="5">
    <source>
        <dbReference type="ARBA" id="ARBA00022448"/>
    </source>
</evidence>
<comment type="caution">
    <text evidence="18">The sequence shown here is derived from an EMBL/GenBank/DDBJ whole genome shotgun (WGS) entry which is preliminary data.</text>
</comment>
<evidence type="ECO:0000256" key="10">
    <source>
        <dbReference type="ARBA" id="ARBA00022968"/>
    </source>
</evidence>
<dbReference type="GO" id="GO:0020037">
    <property type="term" value="F:heme binding"/>
    <property type="evidence" value="ECO:0007669"/>
    <property type="project" value="InterPro"/>
</dbReference>
<dbReference type="GO" id="GO:0046872">
    <property type="term" value="F:metal ion binding"/>
    <property type="evidence" value="ECO:0007669"/>
    <property type="project" value="UniProtKB-KW"/>
</dbReference>
<keyword evidence="9 15" id="KW-0479">Metal-binding</keyword>
<feature type="transmembrane region" description="Helical" evidence="16">
    <location>
        <begin position="12"/>
        <end position="31"/>
    </location>
</feature>
<reference evidence="18 19" key="1">
    <citation type="submission" date="2015-02" db="EMBL/GenBank/DDBJ databases">
        <title>Genome Sequencing of Rickettsiales.</title>
        <authorList>
            <person name="Daugherty S.C."/>
            <person name="Su Q."/>
            <person name="Abolude K."/>
            <person name="Beier-Sexton M."/>
            <person name="Carlyon J.A."/>
            <person name="Carter R."/>
            <person name="Day N.P."/>
            <person name="Dumler S.J."/>
            <person name="Dyachenko V."/>
            <person name="Godinez A."/>
            <person name="Kurtti T.J."/>
            <person name="Lichay M."/>
            <person name="Mullins K.E."/>
            <person name="Ott S."/>
            <person name="Pappas-Brown V."/>
            <person name="Paris D.H."/>
            <person name="Patel P."/>
            <person name="Richards A.L."/>
            <person name="Sadzewicz L."/>
            <person name="Sears K."/>
            <person name="Seidman D."/>
            <person name="Sengamalay N."/>
            <person name="Stenos J."/>
            <person name="Tallon L.J."/>
            <person name="Vincent G."/>
            <person name="Fraser C.M."/>
            <person name="Munderloh U."/>
            <person name="Dunning-Hotopp J.C."/>
        </authorList>
    </citation>
    <scope>NUCLEOTIDE SEQUENCE [LARGE SCALE GENOMIC DNA]</scope>
    <source>
        <strain evidence="18 19">RAC413</strain>
    </source>
</reference>
<dbReference type="EMBL" id="LANX01000001">
    <property type="protein sequence ID" value="KJV69136.1"/>
    <property type="molecule type" value="Genomic_DNA"/>
</dbReference>
<evidence type="ECO:0000256" key="12">
    <source>
        <dbReference type="ARBA" id="ARBA00022989"/>
    </source>
</evidence>
<evidence type="ECO:0000256" key="4">
    <source>
        <dbReference type="ARBA" id="ARBA00015074"/>
    </source>
</evidence>
<dbReference type="Pfam" id="PF00034">
    <property type="entry name" value="Cytochrom_C"/>
    <property type="match status" value="1"/>
</dbReference>
<keyword evidence="6" id="KW-1003">Cell membrane</keyword>
<dbReference type="OrthoDB" id="9805828at2"/>
<dbReference type="InterPro" id="IPR036909">
    <property type="entry name" value="Cyt_c-like_dom_sf"/>
</dbReference>
<evidence type="ECO:0000313" key="19">
    <source>
        <dbReference type="Proteomes" id="UP000033562"/>
    </source>
</evidence>
<evidence type="ECO:0000256" key="6">
    <source>
        <dbReference type="ARBA" id="ARBA00022475"/>
    </source>
</evidence>
<dbReference type="PANTHER" id="PTHR11961">
    <property type="entry name" value="CYTOCHROME C"/>
    <property type="match status" value="1"/>
</dbReference>
<organism evidence="18 19">
    <name type="scientific">Candidatus Neoehrlichia procyonis str. RAC413</name>
    <dbReference type="NCBI Taxonomy" id="1359163"/>
    <lineage>
        <taxon>Bacteria</taxon>
        <taxon>Pseudomonadati</taxon>
        <taxon>Pseudomonadota</taxon>
        <taxon>Alphaproteobacteria</taxon>
        <taxon>Rickettsiales</taxon>
        <taxon>Anaplasmataceae</taxon>
        <taxon>Candidatus Neoehrlichia</taxon>
    </lineage>
</organism>
<keyword evidence="10" id="KW-0735">Signal-anchor</keyword>
<dbReference type="PATRIC" id="fig|1359163.3.peg.502"/>
<dbReference type="GO" id="GO:0009055">
    <property type="term" value="F:electron transfer activity"/>
    <property type="evidence" value="ECO:0007669"/>
    <property type="project" value="InterPro"/>
</dbReference>
<dbReference type="Proteomes" id="UP000033562">
    <property type="component" value="Unassembled WGS sequence"/>
</dbReference>
<keyword evidence="5" id="KW-0813">Transport</keyword>
<name>A0A0F3NN01_9RICK</name>
<proteinExistence type="inferred from homology"/>
<evidence type="ECO:0000259" key="17">
    <source>
        <dbReference type="PROSITE" id="PS51007"/>
    </source>
</evidence>
<protein>
    <recommendedName>
        <fullName evidence="4">Cytochrome c homolog</fullName>
    </recommendedName>
</protein>
<dbReference type="PRINTS" id="PR00604">
    <property type="entry name" value="CYTCHRMECIAB"/>
</dbReference>
<evidence type="ECO:0000256" key="2">
    <source>
        <dbReference type="ARBA" id="ARBA00004401"/>
    </source>
</evidence>
<comment type="similarity">
    <text evidence="3">Belongs to the cytochrome c family.</text>
</comment>
<gene>
    <name evidence="18" type="ORF">NLO413_0512</name>
</gene>
<dbReference type="STRING" id="1359163.NLO413_0512"/>
<dbReference type="AlphaFoldDB" id="A0A0F3NN01"/>
<accession>A0A0F3NN01</accession>
<keyword evidence="13 15" id="KW-0408">Iron</keyword>
<dbReference type="FunFam" id="1.10.760.10:FF:000026">
    <property type="entry name" value="Cytochrome C, membrane-bound"/>
    <property type="match status" value="1"/>
</dbReference>
<keyword evidence="14 16" id="KW-0472">Membrane</keyword>
<comment type="subcellular location">
    <subcellularLocation>
        <location evidence="2">Cell membrane</location>
        <topology evidence="2">Single-pass type II membrane protein</topology>
    </subcellularLocation>
</comment>
<dbReference type="InterPro" id="IPR002327">
    <property type="entry name" value="Cyt_c_1A/1B"/>
</dbReference>
<dbReference type="Gene3D" id="1.10.760.10">
    <property type="entry name" value="Cytochrome c-like domain"/>
    <property type="match status" value="1"/>
</dbReference>
<feature type="domain" description="Cytochrome c" evidence="17">
    <location>
        <begin position="71"/>
        <end position="171"/>
    </location>
</feature>
<evidence type="ECO:0000256" key="7">
    <source>
        <dbReference type="ARBA" id="ARBA00022617"/>
    </source>
</evidence>
<dbReference type="RefSeq" id="WP_045808917.1">
    <property type="nucleotide sequence ID" value="NZ_LANX01000001.1"/>
</dbReference>
<evidence type="ECO:0000256" key="13">
    <source>
        <dbReference type="ARBA" id="ARBA00023004"/>
    </source>
</evidence>
<keyword evidence="8 16" id="KW-0812">Transmembrane</keyword>
<evidence type="ECO:0000256" key="9">
    <source>
        <dbReference type="ARBA" id="ARBA00022723"/>
    </source>
</evidence>
<evidence type="ECO:0000256" key="15">
    <source>
        <dbReference type="PROSITE-ProRule" id="PRU00433"/>
    </source>
</evidence>
<evidence type="ECO:0000256" key="8">
    <source>
        <dbReference type="ARBA" id="ARBA00022692"/>
    </source>
</evidence>
<dbReference type="InterPro" id="IPR009056">
    <property type="entry name" value="Cyt_c-like_dom"/>
</dbReference>
<evidence type="ECO:0000313" key="18">
    <source>
        <dbReference type="EMBL" id="KJV69136.1"/>
    </source>
</evidence>
<keyword evidence="19" id="KW-1185">Reference proteome</keyword>
<evidence type="ECO:0000256" key="1">
    <source>
        <dbReference type="ARBA" id="ARBA00002071"/>
    </source>
</evidence>
<evidence type="ECO:0000256" key="16">
    <source>
        <dbReference type="SAM" id="Phobius"/>
    </source>
</evidence>
<keyword evidence="11" id="KW-0249">Electron transport</keyword>
<sequence length="172" mass="19208">MDGFHLNKIATAVLFASFLILVISNIVDLIYNPHNHKDNVKGYEITILPKDEATQKLPEKTIDIKSLMINASAEKGKNISKKCIACHTFEKGGKNMVGPNLWHIIGNNKAHLSNFNYSKALLNKGGIWSEEDLFMFLTKPQAYIKGTRMSFAGISNPKDIADLLAYLKSLEE</sequence>